<dbReference type="SUPFAM" id="SSF56112">
    <property type="entry name" value="Protein kinase-like (PK-like)"/>
    <property type="match status" value="1"/>
</dbReference>
<keyword evidence="3" id="KW-1133">Transmembrane helix</keyword>
<evidence type="ECO:0000259" key="4">
    <source>
        <dbReference type="PROSITE" id="PS50158"/>
    </source>
</evidence>
<feature type="domain" description="CCHC-type" evidence="4">
    <location>
        <begin position="645"/>
        <end position="661"/>
    </location>
</feature>
<evidence type="ECO:0000256" key="1">
    <source>
        <dbReference type="PROSITE-ProRule" id="PRU00047"/>
    </source>
</evidence>
<dbReference type="PANTHER" id="PTHR21310">
    <property type="entry name" value="AMINOGLYCOSIDE PHOSPHOTRANSFERASE-RELATED-RELATED"/>
    <property type="match status" value="1"/>
</dbReference>
<dbReference type="Proteomes" id="UP001642464">
    <property type="component" value="Unassembled WGS sequence"/>
</dbReference>
<feature type="region of interest" description="Disordered" evidence="2">
    <location>
        <begin position="954"/>
        <end position="973"/>
    </location>
</feature>
<gene>
    <name evidence="5" type="ORF">SCF082_LOCUS48166</name>
</gene>
<keyword evidence="1" id="KW-0479">Metal-binding</keyword>
<reference evidence="5 6" key="1">
    <citation type="submission" date="2024-02" db="EMBL/GenBank/DDBJ databases">
        <authorList>
            <person name="Chen Y."/>
            <person name="Shah S."/>
            <person name="Dougan E. K."/>
            <person name="Thang M."/>
            <person name="Chan C."/>
        </authorList>
    </citation>
    <scope>NUCLEOTIDE SEQUENCE [LARGE SCALE GENOMIC DNA]</scope>
</reference>
<evidence type="ECO:0000256" key="3">
    <source>
        <dbReference type="SAM" id="Phobius"/>
    </source>
</evidence>
<dbReference type="PROSITE" id="PS50158">
    <property type="entry name" value="ZF_CCHC"/>
    <property type="match status" value="1"/>
</dbReference>
<keyword evidence="3" id="KW-0812">Transmembrane</keyword>
<comment type="caution">
    <text evidence="5">The sequence shown here is derived from an EMBL/GenBank/DDBJ whole genome shotgun (WGS) entry which is preliminary data.</text>
</comment>
<evidence type="ECO:0000313" key="6">
    <source>
        <dbReference type="Proteomes" id="UP001642464"/>
    </source>
</evidence>
<dbReference type="InterPro" id="IPR011009">
    <property type="entry name" value="Kinase-like_dom_sf"/>
</dbReference>
<protein>
    <submittedName>
        <fullName evidence="5">CCHC-type domain-containing protein</fullName>
    </submittedName>
</protein>
<feature type="transmembrane region" description="Helical" evidence="3">
    <location>
        <begin position="238"/>
        <end position="260"/>
    </location>
</feature>
<dbReference type="PANTHER" id="PTHR21310:SF15">
    <property type="entry name" value="AMINOGLYCOSIDE PHOSPHOTRANSFERASE DOMAIN-CONTAINING PROTEIN"/>
    <property type="match status" value="1"/>
</dbReference>
<dbReference type="InterPro" id="IPR001878">
    <property type="entry name" value="Znf_CCHC"/>
</dbReference>
<evidence type="ECO:0000313" key="5">
    <source>
        <dbReference type="EMBL" id="CAK9103110.1"/>
    </source>
</evidence>
<evidence type="ECO:0000256" key="2">
    <source>
        <dbReference type="SAM" id="MobiDB-lite"/>
    </source>
</evidence>
<name>A0ABP0RR29_9DINO</name>
<keyword evidence="3" id="KW-0472">Membrane</keyword>
<keyword evidence="1" id="KW-0862">Zinc</keyword>
<dbReference type="InterPro" id="IPR002575">
    <property type="entry name" value="Aminoglycoside_PTrfase"/>
</dbReference>
<accession>A0ABP0RR29</accession>
<proteinExistence type="predicted"/>
<dbReference type="Gene3D" id="3.90.1200.10">
    <property type="match status" value="1"/>
</dbReference>
<organism evidence="5 6">
    <name type="scientific">Durusdinium trenchii</name>
    <dbReference type="NCBI Taxonomy" id="1381693"/>
    <lineage>
        <taxon>Eukaryota</taxon>
        <taxon>Sar</taxon>
        <taxon>Alveolata</taxon>
        <taxon>Dinophyceae</taxon>
        <taxon>Suessiales</taxon>
        <taxon>Symbiodiniaceae</taxon>
        <taxon>Durusdinium</taxon>
    </lineage>
</organism>
<dbReference type="Pfam" id="PF01636">
    <property type="entry name" value="APH"/>
    <property type="match status" value="1"/>
</dbReference>
<sequence>MTPEQHGCRANSSAVEEFCICEGEEIWTPQRIDQYEESYFPARVPEQSSNDVELASHLHESPTCLAPGHSTVFARHSAAGLEEDQCREDCVTGQFNDLANDTARAGAAIGPPSVEHRRHDLSVNTTDRTRPANDAGAYSCRSLEPWLDTLGDVDCGGTSMGWVLTHSSHDMQVEFSLYGVARSLERYPAFLHRVFHPLTQLWVDHSRTHISAHLDTQLGLTAFRKSWLTTTSRLGQTVLQMALFGTVTGLVISLVICVAADTAIETQDMLDDSGSMPSQTHDTRSVGFTKISALVLVLAVVSTSAIFCHMFAGQGNLLRTPPSWGPEQEAVYPFRQWTRDIMLWSIASDMEPARKAASVMLVLKGAAKELARQIPPQAVVDGGVVNGVAVDPLTYLMHALQEHFGNLGEEVRVQAITELTGFTRNGNEPIDSLLVRFDSVRTRAAEQGGAIVSIQGVTWILLRAVGITDQQLLQLLSPFNGLFPSTEAEFTQLKTSLRRMGHILERAPGNLREGLRTAASHSAHTAFLAQEESWEPASWQTEELSGSWSPWLSGQHAFAAHASAHPQMSDAYHAFEDEDIVTDSDTSSGSASSVELDASQDPSRVAQDLFWAYRTAKHKWRKFMQKGKGKGRRGNPRGPDGQTMRCYECGSTEHLAGSCPRRHASGGNSQPTTFFANHAMSTVVEDEGPLAGIITNEADLSSQALSRPQIVTFAMNTDEADQSRRVHNVYMTQEAQADEEDPFMQQDPWSAATSHMNWASMARMPEELRELLPWPIVSALPPMPSVPDFAMRPEFEFLNMSQPPELPSPPTLREAQVSRIEGPLRSQIDDFHYVQQHIANRRHQHLPSFSMNRPAVQVHSQLDPQYRPQLNEFHQVQRQVERYRQQKQVHRSKVRDINTEDVESDGAPVVGGSGARLPALLGLKSLSALSATLSMSPGNETLFVPLPGAKHEDFTSCRKHPRAPARPASASVSADLQPQLLDGSDLGEVDEHRARERAVTHDGKVAQRPPPEILRLSDLRSWATACNGDPALIIAKAASFALPRKEFEHCRFRTTWIRVGPRWYQLELAVNLGELDNPAAILPGLADLSITIFHPSKDVDLTPFLTTTMDIVVALQQRGYATSAALSWPAGLNFEQGATPYQCIYGRTPAMMPPVPDDDGDQLLCPLAEFKTPGVYNVAYNVSEDGVTRFTALTFSMSTCFMCWDGLLRKPRGATPQKHPQLGEQEEAMKAALAFVTEGSALASLLNSNDMSLVHFELWPENHPDVPGRLFNNNAIFIVTARAHGTADVTNVELVLRILNCHAWRKGRNGQSEVATLKLLEAHAMPCTPRVIDFAVDAATSPLKCEFILMEKLPGIQLRKIWADLSISERAAYLQQLKDWLTKLHEIPRPQGAGGPLASFRLVDGKVVADQPIVLVDGPSLPQESRNGFCDYATAIIEDACCRMPMSDLRVRLKELVKVDLQEYARKHEYYGVAPEYLRLCHNDLNLSNILCDPQLRVITGVVDWEGASWGFTDQDALEFQEHCEGNEEILHYFPTAPGETERRNFLVLLRDVPGLHFFNATWYGAIADASQRQAASIEEGKSAEHAVWQWFERKGKSELTFQQHPVLCS</sequence>
<keyword evidence="6" id="KW-1185">Reference proteome</keyword>
<keyword evidence="1" id="KW-0863">Zinc-finger</keyword>
<dbReference type="InterPro" id="IPR051678">
    <property type="entry name" value="AGP_Transferase"/>
</dbReference>
<feature type="transmembrane region" description="Helical" evidence="3">
    <location>
        <begin position="291"/>
        <end position="312"/>
    </location>
</feature>
<dbReference type="EMBL" id="CAXAMM010042128">
    <property type="protein sequence ID" value="CAK9103110.1"/>
    <property type="molecule type" value="Genomic_DNA"/>
</dbReference>